<comment type="caution">
    <text evidence="3">The sequence shown here is derived from an EMBL/GenBank/DDBJ whole genome shotgun (WGS) entry which is preliminary data.</text>
</comment>
<dbReference type="Proteomes" id="UP000824469">
    <property type="component" value="Unassembled WGS sequence"/>
</dbReference>
<protein>
    <submittedName>
        <fullName evidence="3">Uncharacterized protein</fullName>
    </submittedName>
</protein>
<keyword evidence="1" id="KW-0175">Coiled coil</keyword>
<accession>A0AA38G831</accession>
<evidence type="ECO:0000313" key="4">
    <source>
        <dbReference type="Proteomes" id="UP000824469"/>
    </source>
</evidence>
<organism evidence="3 4">
    <name type="scientific">Taxus chinensis</name>
    <name type="common">Chinese yew</name>
    <name type="synonym">Taxus wallichiana var. chinensis</name>
    <dbReference type="NCBI Taxonomy" id="29808"/>
    <lineage>
        <taxon>Eukaryota</taxon>
        <taxon>Viridiplantae</taxon>
        <taxon>Streptophyta</taxon>
        <taxon>Embryophyta</taxon>
        <taxon>Tracheophyta</taxon>
        <taxon>Spermatophyta</taxon>
        <taxon>Pinopsida</taxon>
        <taxon>Pinidae</taxon>
        <taxon>Conifers II</taxon>
        <taxon>Cupressales</taxon>
        <taxon>Taxaceae</taxon>
        <taxon>Taxus</taxon>
    </lineage>
</organism>
<sequence length="164" mass="19027">MEALEDPDKEEDTLVFEDFQEDTIVGSIVSDSLDASLFAYRLEESLLVRNMFKIIDVNLEDISIVEEDVQRAQEVYEKVLNENMDESKEVKELVKDSPFKVCSNLHVLETMPMPSPKWNQKLRTRSKEDIGANRNSPRIPFEKEKRDRVAMKDIIEGHQKPLSI</sequence>
<evidence type="ECO:0000256" key="2">
    <source>
        <dbReference type="SAM" id="MobiDB-lite"/>
    </source>
</evidence>
<feature type="non-terminal residue" evidence="3">
    <location>
        <position position="164"/>
    </location>
</feature>
<feature type="region of interest" description="Disordered" evidence="2">
    <location>
        <begin position="124"/>
        <end position="143"/>
    </location>
</feature>
<dbReference type="EMBL" id="JAHRHJ020000004">
    <property type="protein sequence ID" value="KAH9318474.1"/>
    <property type="molecule type" value="Genomic_DNA"/>
</dbReference>
<name>A0AA38G831_TAXCH</name>
<evidence type="ECO:0000256" key="1">
    <source>
        <dbReference type="SAM" id="Coils"/>
    </source>
</evidence>
<proteinExistence type="predicted"/>
<feature type="coiled-coil region" evidence="1">
    <location>
        <begin position="62"/>
        <end position="96"/>
    </location>
</feature>
<gene>
    <name evidence="3" type="ORF">KI387_020243</name>
</gene>
<evidence type="ECO:0000313" key="3">
    <source>
        <dbReference type="EMBL" id="KAH9318474.1"/>
    </source>
</evidence>
<dbReference type="AlphaFoldDB" id="A0AA38G831"/>
<keyword evidence="4" id="KW-1185">Reference proteome</keyword>
<reference evidence="3 4" key="1">
    <citation type="journal article" date="2021" name="Nat. Plants">
        <title>The Taxus genome provides insights into paclitaxel biosynthesis.</title>
        <authorList>
            <person name="Xiong X."/>
            <person name="Gou J."/>
            <person name="Liao Q."/>
            <person name="Li Y."/>
            <person name="Zhou Q."/>
            <person name="Bi G."/>
            <person name="Li C."/>
            <person name="Du R."/>
            <person name="Wang X."/>
            <person name="Sun T."/>
            <person name="Guo L."/>
            <person name="Liang H."/>
            <person name="Lu P."/>
            <person name="Wu Y."/>
            <person name="Zhang Z."/>
            <person name="Ro D.K."/>
            <person name="Shang Y."/>
            <person name="Huang S."/>
            <person name="Yan J."/>
        </authorList>
    </citation>
    <scope>NUCLEOTIDE SEQUENCE [LARGE SCALE GENOMIC DNA]</scope>
    <source>
        <strain evidence="3">Ta-2019</strain>
    </source>
</reference>